<keyword evidence="1" id="KW-0472">Membrane</keyword>
<evidence type="ECO:0000256" key="1">
    <source>
        <dbReference type="SAM" id="Phobius"/>
    </source>
</evidence>
<evidence type="ECO:0000313" key="3">
    <source>
        <dbReference type="Proteomes" id="UP000019364"/>
    </source>
</evidence>
<dbReference type="Proteomes" id="UP000019364">
    <property type="component" value="Unassembled WGS sequence"/>
</dbReference>
<gene>
    <name evidence="2" type="ORF">JCM16418_782</name>
</gene>
<organism evidence="2 3">
    <name type="scientific">Paenibacillus pini JCM 16418</name>
    <dbReference type="NCBI Taxonomy" id="1236976"/>
    <lineage>
        <taxon>Bacteria</taxon>
        <taxon>Bacillati</taxon>
        <taxon>Bacillota</taxon>
        <taxon>Bacilli</taxon>
        <taxon>Bacillales</taxon>
        <taxon>Paenibacillaceae</taxon>
        <taxon>Paenibacillus</taxon>
    </lineage>
</organism>
<evidence type="ECO:0000313" key="2">
    <source>
        <dbReference type="EMBL" id="GAF06800.1"/>
    </source>
</evidence>
<dbReference type="PROSITE" id="PS51257">
    <property type="entry name" value="PROKAR_LIPOPROTEIN"/>
    <property type="match status" value="1"/>
</dbReference>
<keyword evidence="1" id="KW-0812">Transmembrane</keyword>
<reference evidence="2 3" key="1">
    <citation type="journal article" date="2014" name="Genome Announc.">
        <title>Draft Genome Sequence of Paenibacillus pini JCM 16418T, Isolated from the Rhizosphere of Pine Tree.</title>
        <authorList>
            <person name="Yuki M."/>
            <person name="Oshima K."/>
            <person name="Suda W."/>
            <person name="Oshida Y."/>
            <person name="Kitamura K."/>
            <person name="Iida Y."/>
            <person name="Hattori M."/>
            <person name="Ohkuma M."/>
        </authorList>
    </citation>
    <scope>NUCLEOTIDE SEQUENCE [LARGE SCALE GENOMIC DNA]</scope>
    <source>
        <strain evidence="2 3">JCM 16418</strain>
    </source>
</reference>
<keyword evidence="3" id="KW-1185">Reference proteome</keyword>
<protein>
    <submittedName>
        <fullName evidence="2">Uncharacterized protein</fullName>
    </submittedName>
</protein>
<feature type="transmembrane region" description="Helical" evidence="1">
    <location>
        <begin position="20"/>
        <end position="39"/>
    </location>
</feature>
<sequence>MPYSEKVQDVIDLTDKYMLPFLMFAAACEAAHLVIKLLMKILDFLEKRELQKIKDEFKTY</sequence>
<dbReference type="EMBL" id="BAVZ01000002">
    <property type="protein sequence ID" value="GAF06800.1"/>
    <property type="molecule type" value="Genomic_DNA"/>
</dbReference>
<comment type="caution">
    <text evidence="2">The sequence shown here is derived from an EMBL/GenBank/DDBJ whole genome shotgun (WGS) entry which is preliminary data.</text>
</comment>
<keyword evidence="1" id="KW-1133">Transmembrane helix</keyword>
<dbReference type="AlphaFoldDB" id="W7Y784"/>
<accession>W7Y784</accession>
<name>W7Y784_9BACL</name>
<proteinExistence type="predicted"/>